<name>A0ABQ8CRC0_BRANA</name>
<evidence type="ECO:0000256" key="6">
    <source>
        <dbReference type="ARBA" id="ARBA00022553"/>
    </source>
</evidence>
<keyword evidence="19" id="KW-1015">Disulfide bond</keyword>
<dbReference type="Gene3D" id="3.30.450.40">
    <property type="match status" value="1"/>
</dbReference>
<dbReference type="InterPro" id="IPR014525">
    <property type="entry name" value="ETR"/>
</dbReference>
<sequence>MMEVCNCIEPQWPADELLMKYQYISDFFIAVAYFSIPLELIYFVKKSAVFPYRWVLVQFGAFIVLCGATHLINLWTFTTHSRTVALVMTTAKVLTAVVSCATALMLVHIIPDLLSVKTRELFLKNKAAELDREMGLIRTQEETGRHVRMLTHEIRSTLDRHTILKTTLVELGRTLALEECALWMPTRTGLELQLSYTLRQQHPVEYTVPIQLPVINQVFVTSRAVKISPNSPVARLRPVSGKYLLGEVVAVRVPLLHLSNFQINDWPELSTKRYALMVLMLPSDSARQWHVHELELVEVVADQVAVALSHAAILEESMRARDLLMEQNVALDIARREAETAIRARNDFLAVMNHEMRTPMHAIIALSSLLQETELTPEQRLMVETVLNLIKPIAVVKKLPITLNLAPDLPEFVVGDEKRLMQIILNIVGNAVKFSKQGSISVTALVTKSDNRAPPDFFVVPTGSHFYLRVKVKDLGAGINPQDIPKLFTKFAQTQSLATRSSGGSGLGLAISKRFVNLMEGNIWIESEGVGKGCTAIFDVKLGISNESKQSGIPKVPANPQHVNFAGLKVLVMDENGVSRMVTKGLLVHLGCEVATVSSSEECLRVVSHEHRVVFMDVCTPGVENYQIALRIHEKFTKRHQRPLLVALTGNTDKSTKERCMSFGLDGVLLKPVSLDNMRNVLSDLLEHRVLYEAM</sequence>
<dbReference type="InterPro" id="IPR029016">
    <property type="entry name" value="GAF-like_dom_sf"/>
</dbReference>
<evidence type="ECO:0000256" key="20">
    <source>
        <dbReference type="ARBA" id="ARBA00023170"/>
    </source>
</evidence>
<evidence type="ECO:0000313" key="25">
    <source>
        <dbReference type="EMBL" id="KAH0919618.1"/>
    </source>
</evidence>
<dbReference type="InterPro" id="IPR005467">
    <property type="entry name" value="His_kinase_dom"/>
</dbReference>
<comment type="similarity">
    <text evidence="4">Belongs to the ethylene receptor family.</text>
</comment>
<proteinExistence type="inferred from homology"/>
<feature type="transmembrane region" description="Helical" evidence="22">
    <location>
        <begin position="54"/>
        <end position="73"/>
    </location>
</feature>
<dbReference type="SMART" id="SM00065">
    <property type="entry name" value="GAF"/>
    <property type="match status" value="1"/>
</dbReference>
<dbReference type="InterPro" id="IPR003594">
    <property type="entry name" value="HATPase_dom"/>
</dbReference>
<dbReference type="Pfam" id="PF25487">
    <property type="entry name" value="ETR1_N"/>
    <property type="match status" value="1"/>
</dbReference>
<keyword evidence="26" id="KW-1185">Reference proteome</keyword>
<gene>
    <name evidence="25" type="ORF">HID58_027278</name>
</gene>
<dbReference type="InterPro" id="IPR001789">
    <property type="entry name" value="Sig_transdc_resp-reg_receiver"/>
</dbReference>
<dbReference type="SUPFAM" id="SSF47384">
    <property type="entry name" value="Homodimeric domain of signal transducing histidine kinase"/>
    <property type="match status" value="1"/>
</dbReference>
<keyword evidence="10" id="KW-0547">Nucleotide-binding</keyword>
<dbReference type="PIRSF" id="PIRSF026389">
    <property type="entry name" value="Ethyln_sen_HK"/>
    <property type="match status" value="1"/>
</dbReference>
<keyword evidence="14" id="KW-0067">ATP-binding</keyword>
<dbReference type="Gene3D" id="3.40.50.2300">
    <property type="match status" value="1"/>
</dbReference>
<evidence type="ECO:0000256" key="1">
    <source>
        <dbReference type="ARBA" id="ARBA00000085"/>
    </source>
</evidence>
<evidence type="ECO:0000256" key="17">
    <source>
        <dbReference type="ARBA" id="ARBA00023012"/>
    </source>
</evidence>
<keyword evidence="20" id="KW-0675">Receptor</keyword>
<evidence type="ECO:0000313" key="26">
    <source>
        <dbReference type="Proteomes" id="UP000824890"/>
    </source>
</evidence>
<dbReference type="Proteomes" id="UP000824890">
    <property type="component" value="Unassembled WGS sequence"/>
</dbReference>
<feature type="domain" description="Histidine kinase" evidence="23">
    <location>
        <begin position="382"/>
        <end position="546"/>
    </location>
</feature>
<dbReference type="SMART" id="SM00387">
    <property type="entry name" value="HATPase_c"/>
    <property type="match status" value="1"/>
</dbReference>
<dbReference type="InterPro" id="IPR003018">
    <property type="entry name" value="GAF"/>
</dbReference>
<comment type="catalytic activity">
    <reaction evidence="1">
        <text>ATP + protein L-histidine = ADP + protein N-phospho-L-histidine.</text>
        <dbReference type="EC" id="2.7.13.3"/>
    </reaction>
</comment>
<keyword evidence="6 21" id="KW-0597">Phosphoprotein</keyword>
<dbReference type="InterPro" id="IPR004358">
    <property type="entry name" value="Sig_transdc_His_kin-like_C"/>
</dbReference>
<keyword evidence="16" id="KW-0186">Copper</keyword>
<evidence type="ECO:0000256" key="4">
    <source>
        <dbReference type="ARBA" id="ARBA00009842"/>
    </source>
</evidence>
<keyword evidence="18 22" id="KW-0472">Membrane</keyword>
<dbReference type="InterPro" id="IPR011006">
    <property type="entry name" value="CheY-like_superfamily"/>
</dbReference>
<comment type="caution">
    <text evidence="25">The sequence shown here is derived from an EMBL/GenBank/DDBJ whole genome shotgun (WGS) entry which is preliminary data.</text>
</comment>
<evidence type="ECO:0000256" key="13">
    <source>
        <dbReference type="ARBA" id="ARBA00022824"/>
    </source>
</evidence>
<keyword evidence="15 22" id="KW-1133">Transmembrane helix</keyword>
<dbReference type="CDD" id="cd00082">
    <property type="entry name" value="HisKA"/>
    <property type="match status" value="1"/>
</dbReference>
<evidence type="ECO:0000256" key="5">
    <source>
        <dbReference type="ARBA" id="ARBA00012438"/>
    </source>
</evidence>
<dbReference type="InterPro" id="IPR036097">
    <property type="entry name" value="HisK_dim/P_sf"/>
</dbReference>
<protein>
    <recommendedName>
        <fullName evidence="5">histidine kinase</fullName>
        <ecNumber evidence="5">2.7.13.3</ecNumber>
    </recommendedName>
</protein>
<evidence type="ECO:0000256" key="2">
    <source>
        <dbReference type="ARBA" id="ARBA00001935"/>
    </source>
</evidence>
<evidence type="ECO:0000256" key="8">
    <source>
        <dbReference type="ARBA" id="ARBA00022692"/>
    </source>
</evidence>
<dbReference type="InterPro" id="IPR036890">
    <property type="entry name" value="HATPase_C_sf"/>
</dbReference>
<dbReference type="PROSITE" id="PS50109">
    <property type="entry name" value="HIS_KIN"/>
    <property type="match status" value="1"/>
</dbReference>
<keyword evidence="17" id="KW-0902">Two-component regulatory system</keyword>
<evidence type="ECO:0000256" key="11">
    <source>
        <dbReference type="ARBA" id="ARBA00022745"/>
    </source>
</evidence>
<accession>A0ABQ8CRC0</accession>
<dbReference type="PANTHER" id="PTHR24423:SF615">
    <property type="entry name" value="ETHYLENE RECEPTOR 1"/>
    <property type="match status" value="1"/>
</dbReference>
<keyword evidence="8 22" id="KW-0812">Transmembrane</keyword>
<dbReference type="Pfam" id="PF00072">
    <property type="entry name" value="Response_reg"/>
    <property type="match status" value="1"/>
</dbReference>
<dbReference type="EMBL" id="JAGKQM010000007">
    <property type="protein sequence ID" value="KAH0919618.1"/>
    <property type="molecule type" value="Genomic_DNA"/>
</dbReference>
<dbReference type="Pfam" id="PF00512">
    <property type="entry name" value="HisKA"/>
    <property type="match status" value="1"/>
</dbReference>
<keyword evidence="13" id="KW-0256">Endoplasmic reticulum</keyword>
<comment type="subcellular location">
    <subcellularLocation>
        <location evidence="3">Endoplasmic reticulum membrane</location>
        <topology evidence="3">Multi-pass membrane protein</topology>
    </subcellularLocation>
</comment>
<evidence type="ECO:0000256" key="19">
    <source>
        <dbReference type="ARBA" id="ARBA00023157"/>
    </source>
</evidence>
<dbReference type="Pfam" id="PF02518">
    <property type="entry name" value="HATPase_c"/>
    <property type="match status" value="1"/>
</dbReference>
<dbReference type="SUPFAM" id="SSF55781">
    <property type="entry name" value="GAF domain-like"/>
    <property type="match status" value="1"/>
</dbReference>
<reference evidence="25 26" key="1">
    <citation type="submission" date="2021-05" db="EMBL/GenBank/DDBJ databases">
        <title>Genome Assembly of Synthetic Allotetraploid Brassica napus Reveals Homoeologous Exchanges between Subgenomes.</title>
        <authorList>
            <person name="Davis J.T."/>
        </authorList>
    </citation>
    <scope>NUCLEOTIDE SEQUENCE [LARGE SCALE GENOMIC DNA]</scope>
    <source>
        <strain evidence="26">cv. Da-Ae</strain>
        <tissue evidence="25">Seedling</tissue>
    </source>
</reference>
<keyword evidence="12" id="KW-0418">Kinase</keyword>
<dbReference type="Gene3D" id="3.30.565.10">
    <property type="entry name" value="Histidine kinase-like ATPase, C-terminal domain"/>
    <property type="match status" value="1"/>
</dbReference>
<dbReference type="InterPro" id="IPR058544">
    <property type="entry name" value="ETR1_N"/>
</dbReference>
<dbReference type="EC" id="2.7.13.3" evidence="5"/>
<evidence type="ECO:0000256" key="16">
    <source>
        <dbReference type="ARBA" id="ARBA00023008"/>
    </source>
</evidence>
<comment type="cofactor">
    <cofactor evidence="2">
        <name>Cu cation</name>
        <dbReference type="ChEBI" id="CHEBI:23378"/>
    </cofactor>
</comment>
<dbReference type="InterPro" id="IPR003661">
    <property type="entry name" value="HisK_dim/P_dom"/>
</dbReference>
<evidence type="ECO:0000256" key="22">
    <source>
        <dbReference type="SAM" id="Phobius"/>
    </source>
</evidence>
<evidence type="ECO:0000259" key="23">
    <source>
        <dbReference type="PROSITE" id="PS50109"/>
    </source>
</evidence>
<keyword evidence="7" id="KW-0808">Transferase</keyword>
<dbReference type="SMART" id="SM00448">
    <property type="entry name" value="REC"/>
    <property type="match status" value="1"/>
</dbReference>
<evidence type="ECO:0000256" key="7">
    <source>
        <dbReference type="ARBA" id="ARBA00022679"/>
    </source>
</evidence>
<keyword evidence="9" id="KW-0479">Metal-binding</keyword>
<evidence type="ECO:0000256" key="3">
    <source>
        <dbReference type="ARBA" id="ARBA00004477"/>
    </source>
</evidence>
<dbReference type="PANTHER" id="PTHR24423">
    <property type="entry name" value="TWO-COMPONENT SENSOR HISTIDINE KINASE"/>
    <property type="match status" value="1"/>
</dbReference>
<feature type="modified residue" description="4-aspartylphosphate" evidence="21">
    <location>
        <position position="617"/>
    </location>
</feature>
<evidence type="ECO:0000256" key="15">
    <source>
        <dbReference type="ARBA" id="ARBA00022989"/>
    </source>
</evidence>
<dbReference type="CDD" id="cd19933">
    <property type="entry name" value="REC_ETR-like"/>
    <property type="match status" value="1"/>
</dbReference>
<feature type="transmembrane region" description="Helical" evidence="22">
    <location>
        <begin position="21"/>
        <end position="42"/>
    </location>
</feature>
<dbReference type="SMART" id="SM00388">
    <property type="entry name" value="HisKA"/>
    <property type="match status" value="1"/>
</dbReference>
<dbReference type="PROSITE" id="PS50110">
    <property type="entry name" value="RESPONSE_REGULATORY"/>
    <property type="match status" value="1"/>
</dbReference>
<evidence type="ECO:0000256" key="14">
    <source>
        <dbReference type="ARBA" id="ARBA00022840"/>
    </source>
</evidence>
<dbReference type="PRINTS" id="PR00344">
    <property type="entry name" value="BCTRLSENSOR"/>
</dbReference>
<feature type="transmembrane region" description="Helical" evidence="22">
    <location>
        <begin position="93"/>
        <end position="114"/>
    </location>
</feature>
<evidence type="ECO:0000256" key="12">
    <source>
        <dbReference type="ARBA" id="ARBA00022777"/>
    </source>
</evidence>
<evidence type="ECO:0000256" key="10">
    <source>
        <dbReference type="ARBA" id="ARBA00022741"/>
    </source>
</evidence>
<organism evidence="25 26">
    <name type="scientific">Brassica napus</name>
    <name type="common">Rape</name>
    <dbReference type="NCBI Taxonomy" id="3708"/>
    <lineage>
        <taxon>Eukaryota</taxon>
        <taxon>Viridiplantae</taxon>
        <taxon>Streptophyta</taxon>
        <taxon>Embryophyta</taxon>
        <taxon>Tracheophyta</taxon>
        <taxon>Spermatophyta</taxon>
        <taxon>Magnoliopsida</taxon>
        <taxon>eudicotyledons</taxon>
        <taxon>Gunneridae</taxon>
        <taxon>Pentapetalae</taxon>
        <taxon>rosids</taxon>
        <taxon>malvids</taxon>
        <taxon>Brassicales</taxon>
        <taxon>Brassicaceae</taxon>
        <taxon>Brassiceae</taxon>
        <taxon>Brassica</taxon>
    </lineage>
</organism>
<evidence type="ECO:0000256" key="21">
    <source>
        <dbReference type="PROSITE-ProRule" id="PRU00169"/>
    </source>
</evidence>
<evidence type="ECO:0000256" key="18">
    <source>
        <dbReference type="ARBA" id="ARBA00023136"/>
    </source>
</evidence>
<dbReference type="SUPFAM" id="SSF52172">
    <property type="entry name" value="CheY-like"/>
    <property type="match status" value="1"/>
</dbReference>
<feature type="domain" description="Response regulatory" evidence="24">
    <location>
        <begin position="569"/>
        <end position="686"/>
    </location>
</feature>
<keyword evidence="11" id="KW-0936">Ethylene signaling pathway</keyword>
<evidence type="ECO:0000256" key="9">
    <source>
        <dbReference type="ARBA" id="ARBA00022723"/>
    </source>
</evidence>
<dbReference type="SUPFAM" id="SSF55874">
    <property type="entry name" value="ATPase domain of HSP90 chaperone/DNA topoisomerase II/histidine kinase"/>
    <property type="match status" value="1"/>
</dbReference>
<evidence type="ECO:0000259" key="24">
    <source>
        <dbReference type="PROSITE" id="PS50110"/>
    </source>
</evidence>
<dbReference type="Pfam" id="PF01590">
    <property type="entry name" value="GAF"/>
    <property type="match status" value="1"/>
</dbReference>